<dbReference type="PIRSF" id="PIRSF006171">
    <property type="entry name" value="RR_citrat_malat"/>
    <property type="match status" value="1"/>
</dbReference>
<organism evidence="13 14">
    <name type="scientific">Arthrobacter psychrolactophilus</name>
    <dbReference type="NCBI Taxonomy" id="92442"/>
    <lineage>
        <taxon>Bacteria</taxon>
        <taxon>Bacillati</taxon>
        <taxon>Actinomycetota</taxon>
        <taxon>Actinomycetes</taxon>
        <taxon>Micrococcales</taxon>
        <taxon>Micrococcaceae</taxon>
        <taxon>Arthrobacter</taxon>
    </lineage>
</organism>
<reference evidence="13 14" key="1">
    <citation type="submission" date="2018-05" db="EMBL/GenBank/DDBJ databases">
        <title>Genetic diversity of glacier-inhabiting Cryobacterium bacteria in China and description of Cryobacterium mengkeensis sp. nov. and Arthrobacter glacialis sp. nov.</title>
        <authorList>
            <person name="Liu Q."/>
            <person name="Xin Y.-H."/>
        </authorList>
    </citation>
    <scope>NUCLEOTIDE SEQUENCE [LARGE SCALE GENOMIC DNA]</scope>
    <source>
        <strain evidence="13 14">B7</strain>
    </source>
</reference>
<dbReference type="Proteomes" id="UP000247980">
    <property type="component" value="Unassembled WGS sequence"/>
</dbReference>
<evidence type="ECO:0000256" key="9">
    <source>
        <dbReference type="PIRNR" id="PIRNR006171"/>
    </source>
</evidence>
<dbReference type="InterPro" id="IPR051271">
    <property type="entry name" value="2C-system_Tx_regulators"/>
</dbReference>
<keyword evidence="3 10" id="KW-0597">Phosphoprotein</keyword>
<feature type="region of interest" description="Disordered" evidence="11">
    <location>
        <begin position="212"/>
        <end position="236"/>
    </location>
</feature>
<proteinExistence type="predicted"/>
<dbReference type="Pfam" id="PF00072">
    <property type="entry name" value="Response_reg"/>
    <property type="match status" value="1"/>
</dbReference>
<accession>A0A2V5IT36</accession>
<dbReference type="PANTHER" id="PTHR45526">
    <property type="entry name" value="TRANSCRIPTIONAL REGULATORY PROTEIN DPIA"/>
    <property type="match status" value="1"/>
</dbReference>
<evidence type="ECO:0000256" key="4">
    <source>
        <dbReference type="ARBA" id="ARBA00023012"/>
    </source>
</evidence>
<comment type="caution">
    <text evidence="13">The sequence shown here is derived from an EMBL/GenBank/DDBJ whole genome shotgun (WGS) entry which is preliminary data.</text>
</comment>
<keyword evidence="8 9" id="KW-0804">Transcription</keyword>
<dbReference type="SMART" id="SM00448">
    <property type="entry name" value="REC"/>
    <property type="match status" value="1"/>
</dbReference>
<keyword evidence="2 9" id="KW-0963">Cytoplasm</keyword>
<dbReference type="InterPro" id="IPR005471">
    <property type="entry name" value="Tscrpt_reg_IclR_N"/>
</dbReference>
<dbReference type="PANTHER" id="PTHR45526:SF1">
    <property type="entry name" value="TRANSCRIPTIONAL REGULATORY PROTEIN DCUR-RELATED"/>
    <property type="match status" value="1"/>
</dbReference>
<dbReference type="PROSITE" id="PS50110">
    <property type="entry name" value="RESPONSE_REGULATORY"/>
    <property type="match status" value="1"/>
</dbReference>
<dbReference type="InterPro" id="IPR011006">
    <property type="entry name" value="CheY-like_superfamily"/>
</dbReference>
<evidence type="ECO:0000256" key="11">
    <source>
        <dbReference type="SAM" id="MobiDB-lite"/>
    </source>
</evidence>
<dbReference type="GO" id="GO:0000156">
    <property type="term" value="F:phosphorelay response regulator activity"/>
    <property type="evidence" value="ECO:0007669"/>
    <property type="project" value="TreeGrafter"/>
</dbReference>
<evidence type="ECO:0000256" key="8">
    <source>
        <dbReference type="ARBA" id="ARBA00023163"/>
    </source>
</evidence>
<comment type="subcellular location">
    <subcellularLocation>
        <location evidence="1 9">Cytoplasm</location>
    </subcellularLocation>
</comment>
<feature type="domain" description="Response regulatory" evidence="12">
    <location>
        <begin position="8"/>
        <end position="127"/>
    </location>
</feature>
<keyword evidence="14" id="KW-1185">Reference proteome</keyword>
<keyword evidence="6 9" id="KW-0238">DNA-binding</keyword>
<evidence type="ECO:0000256" key="10">
    <source>
        <dbReference type="PROSITE-ProRule" id="PRU00169"/>
    </source>
</evidence>
<keyword evidence="5 9" id="KW-0805">Transcription regulation</keyword>
<dbReference type="SUPFAM" id="SSF52172">
    <property type="entry name" value="CheY-like"/>
    <property type="match status" value="1"/>
</dbReference>
<evidence type="ECO:0000313" key="13">
    <source>
        <dbReference type="EMBL" id="PYI38542.1"/>
    </source>
</evidence>
<dbReference type="Gene3D" id="3.40.50.2300">
    <property type="match status" value="1"/>
</dbReference>
<dbReference type="OrthoDB" id="7187989at2"/>
<name>A0A2V5IT36_9MICC</name>
<evidence type="ECO:0000259" key="12">
    <source>
        <dbReference type="PROSITE" id="PS50110"/>
    </source>
</evidence>
<keyword evidence="4 9" id="KW-0902">Two-component regulatory system</keyword>
<evidence type="ECO:0000256" key="6">
    <source>
        <dbReference type="ARBA" id="ARBA00023125"/>
    </source>
</evidence>
<dbReference type="GO" id="GO:0005737">
    <property type="term" value="C:cytoplasm"/>
    <property type="evidence" value="ECO:0007669"/>
    <property type="project" value="UniProtKB-SubCell"/>
</dbReference>
<dbReference type="GO" id="GO:0003677">
    <property type="term" value="F:DNA binding"/>
    <property type="evidence" value="ECO:0007669"/>
    <property type="project" value="UniProtKB-KW"/>
</dbReference>
<evidence type="ECO:0000256" key="5">
    <source>
        <dbReference type="ARBA" id="ARBA00023015"/>
    </source>
</evidence>
<sequence>MTGTIPIRVLVVDDEPIALAAHADYVRRLSGFEVVAEAQGMGAALAALNDSDVPDIQLILLDMNLTDGHGLDLLRRIHGLGLVPDVIAITAVREVHVVRSAIALGISAYLIKPFTFAAFREKLESYQSFHTVLTDRSQTSQDAIDRAMSALRPSGKLTLPKGMLPETLGAVVDWLRAAQQPASATEAAAALAMSRVTARRYLDHLVETGSAVKAPRHGSPGRPELEYRWSRTPGWH</sequence>
<evidence type="ECO:0000256" key="2">
    <source>
        <dbReference type="ARBA" id="ARBA00022490"/>
    </source>
</evidence>
<dbReference type="InterPro" id="IPR024187">
    <property type="entry name" value="Sig_transdc_resp-reg_cit/mal"/>
</dbReference>
<evidence type="ECO:0000256" key="1">
    <source>
        <dbReference type="ARBA" id="ARBA00004496"/>
    </source>
</evidence>
<dbReference type="GO" id="GO:0003700">
    <property type="term" value="F:DNA-binding transcription factor activity"/>
    <property type="evidence" value="ECO:0007669"/>
    <property type="project" value="InterPro"/>
</dbReference>
<feature type="modified residue" description="4-aspartylphosphate" evidence="10">
    <location>
        <position position="62"/>
    </location>
</feature>
<dbReference type="InterPro" id="IPR001789">
    <property type="entry name" value="Sig_transdc_resp-reg_receiver"/>
</dbReference>
<evidence type="ECO:0000256" key="7">
    <source>
        <dbReference type="ARBA" id="ARBA00023159"/>
    </source>
</evidence>
<dbReference type="Pfam" id="PF09339">
    <property type="entry name" value="HTH_IclR"/>
    <property type="match status" value="1"/>
</dbReference>
<dbReference type="EMBL" id="QJVC01000007">
    <property type="protein sequence ID" value="PYI38542.1"/>
    <property type="molecule type" value="Genomic_DNA"/>
</dbReference>
<evidence type="ECO:0000313" key="14">
    <source>
        <dbReference type="Proteomes" id="UP000247980"/>
    </source>
</evidence>
<keyword evidence="7 9" id="KW-0010">Activator</keyword>
<dbReference type="AlphaFoldDB" id="A0A2V5IT36"/>
<gene>
    <name evidence="13" type="ORF">CVS30_09405</name>
</gene>
<protein>
    <recommendedName>
        <fullName evidence="9">Transcriptional regulatory protein</fullName>
    </recommendedName>
</protein>
<evidence type="ECO:0000256" key="3">
    <source>
        <dbReference type="ARBA" id="ARBA00022553"/>
    </source>
</evidence>
<dbReference type="RefSeq" id="WP_110485082.1">
    <property type="nucleotide sequence ID" value="NZ_QJVC01000007.1"/>
</dbReference>